<evidence type="ECO:0000313" key="2">
    <source>
        <dbReference type="Proteomes" id="UP000800036"/>
    </source>
</evidence>
<gene>
    <name evidence="1" type="ORF">BU23DRAFT_38824</name>
</gene>
<keyword evidence="2" id="KW-1185">Reference proteome</keyword>
<reference evidence="1" key="1">
    <citation type="journal article" date="2020" name="Stud. Mycol.">
        <title>101 Dothideomycetes genomes: a test case for predicting lifestyles and emergence of pathogens.</title>
        <authorList>
            <person name="Haridas S."/>
            <person name="Albert R."/>
            <person name="Binder M."/>
            <person name="Bloem J."/>
            <person name="Labutti K."/>
            <person name="Salamov A."/>
            <person name="Andreopoulos B."/>
            <person name="Baker S."/>
            <person name="Barry K."/>
            <person name="Bills G."/>
            <person name="Bluhm B."/>
            <person name="Cannon C."/>
            <person name="Castanera R."/>
            <person name="Culley D."/>
            <person name="Daum C."/>
            <person name="Ezra D."/>
            <person name="Gonzalez J."/>
            <person name="Henrissat B."/>
            <person name="Kuo A."/>
            <person name="Liang C."/>
            <person name="Lipzen A."/>
            <person name="Lutzoni F."/>
            <person name="Magnuson J."/>
            <person name="Mondo S."/>
            <person name="Nolan M."/>
            <person name="Ohm R."/>
            <person name="Pangilinan J."/>
            <person name="Park H.-J."/>
            <person name="Ramirez L."/>
            <person name="Alfaro M."/>
            <person name="Sun H."/>
            <person name="Tritt A."/>
            <person name="Yoshinaga Y."/>
            <person name="Zwiers L.-H."/>
            <person name="Turgeon B."/>
            <person name="Goodwin S."/>
            <person name="Spatafora J."/>
            <person name="Crous P."/>
            <person name="Grigoriev I."/>
        </authorList>
    </citation>
    <scope>NUCLEOTIDE SEQUENCE</scope>
    <source>
        <strain evidence="1">CBS 107.79</strain>
    </source>
</reference>
<dbReference type="EMBL" id="ML976772">
    <property type="protein sequence ID" value="KAF1965040.1"/>
    <property type="molecule type" value="Genomic_DNA"/>
</dbReference>
<accession>A0A6A5UL26</accession>
<dbReference type="Proteomes" id="UP000800036">
    <property type="component" value="Unassembled WGS sequence"/>
</dbReference>
<protein>
    <submittedName>
        <fullName evidence="1">Uncharacterized protein</fullName>
    </submittedName>
</protein>
<sequence length="142" mass="15465">MGLASPPWGQHVHAAGRARPVPSAVRRRAAVSMVFAARSCASIWHDKTVNMVHYLGTFYIYTPQGRVRCGGHHTISNIPESQALLTTLYSVPSSHLFLYALSPCAHHACKTHASLSLTPIPAKPGPSVQDSVYVSRGRFETF</sequence>
<evidence type="ECO:0000313" key="1">
    <source>
        <dbReference type="EMBL" id="KAF1965040.1"/>
    </source>
</evidence>
<proteinExistence type="predicted"/>
<organism evidence="1 2">
    <name type="scientific">Bimuria novae-zelandiae CBS 107.79</name>
    <dbReference type="NCBI Taxonomy" id="1447943"/>
    <lineage>
        <taxon>Eukaryota</taxon>
        <taxon>Fungi</taxon>
        <taxon>Dikarya</taxon>
        <taxon>Ascomycota</taxon>
        <taxon>Pezizomycotina</taxon>
        <taxon>Dothideomycetes</taxon>
        <taxon>Pleosporomycetidae</taxon>
        <taxon>Pleosporales</taxon>
        <taxon>Massarineae</taxon>
        <taxon>Didymosphaeriaceae</taxon>
        <taxon>Bimuria</taxon>
    </lineage>
</organism>
<name>A0A6A5UL26_9PLEO</name>
<dbReference type="AlphaFoldDB" id="A0A6A5UL26"/>